<feature type="region of interest" description="Disordered" evidence="1">
    <location>
        <begin position="1"/>
        <end position="35"/>
    </location>
</feature>
<feature type="compositionally biased region" description="Acidic residues" evidence="1">
    <location>
        <begin position="25"/>
        <end position="35"/>
    </location>
</feature>
<evidence type="ECO:0000313" key="2">
    <source>
        <dbReference type="EMBL" id="RWA03518.1"/>
    </source>
</evidence>
<organism evidence="2 3">
    <name type="scientific">Xylaria grammica</name>
    <dbReference type="NCBI Taxonomy" id="363999"/>
    <lineage>
        <taxon>Eukaryota</taxon>
        <taxon>Fungi</taxon>
        <taxon>Dikarya</taxon>
        <taxon>Ascomycota</taxon>
        <taxon>Pezizomycotina</taxon>
        <taxon>Sordariomycetes</taxon>
        <taxon>Xylariomycetidae</taxon>
        <taxon>Xylariales</taxon>
        <taxon>Xylariaceae</taxon>
        <taxon>Xylaria</taxon>
    </lineage>
</organism>
<evidence type="ECO:0000313" key="3">
    <source>
        <dbReference type="Proteomes" id="UP000286045"/>
    </source>
</evidence>
<gene>
    <name evidence="2" type="ORF">EKO27_g11585</name>
</gene>
<proteinExistence type="predicted"/>
<dbReference type="EMBL" id="RYZI01000765">
    <property type="protein sequence ID" value="RWA03518.1"/>
    <property type="molecule type" value="Genomic_DNA"/>
</dbReference>
<comment type="caution">
    <text evidence="2">The sequence shown here is derived from an EMBL/GenBank/DDBJ whole genome shotgun (WGS) entry which is preliminary data.</text>
</comment>
<name>A0A439CMY1_9PEZI</name>
<feature type="non-terminal residue" evidence="2">
    <location>
        <position position="101"/>
    </location>
</feature>
<keyword evidence="3" id="KW-1185">Reference proteome</keyword>
<sequence>MPYEWKMPDDEEEELSDQDNINGSEGDDDPNDEELREIKRIEKADEDIRPAHRIVPLGFERPIMSEIRYIPPPPAPAMPGPSPPTPPPPPPPPPSPPSPPS</sequence>
<feature type="compositionally biased region" description="Pro residues" evidence="1">
    <location>
        <begin position="70"/>
        <end position="101"/>
    </location>
</feature>
<accession>A0A439CMY1</accession>
<dbReference type="Proteomes" id="UP000286045">
    <property type="component" value="Unassembled WGS sequence"/>
</dbReference>
<reference evidence="2 3" key="1">
    <citation type="submission" date="2018-12" db="EMBL/GenBank/DDBJ databases">
        <title>Draft genome sequence of Xylaria grammica IHI A82.</title>
        <authorList>
            <person name="Buettner E."/>
            <person name="Kellner H."/>
        </authorList>
    </citation>
    <scope>NUCLEOTIDE SEQUENCE [LARGE SCALE GENOMIC DNA]</scope>
    <source>
        <strain evidence="2 3">IHI A82</strain>
    </source>
</reference>
<dbReference type="AlphaFoldDB" id="A0A439CMY1"/>
<feature type="region of interest" description="Disordered" evidence="1">
    <location>
        <begin position="67"/>
        <end position="101"/>
    </location>
</feature>
<protein>
    <submittedName>
        <fullName evidence="2">Uncharacterized protein</fullName>
    </submittedName>
</protein>
<evidence type="ECO:0000256" key="1">
    <source>
        <dbReference type="SAM" id="MobiDB-lite"/>
    </source>
</evidence>